<evidence type="ECO:0000259" key="1">
    <source>
        <dbReference type="Pfam" id="PF00535"/>
    </source>
</evidence>
<reference evidence="2 3" key="1">
    <citation type="journal article" date="2016" name="Sci. Rep.">
        <title>Metabolic traits of an uncultured archaeal lineage -MSBL1- from brine pools of the Red Sea.</title>
        <authorList>
            <person name="Mwirichia R."/>
            <person name="Alam I."/>
            <person name="Rashid M."/>
            <person name="Vinu M."/>
            <person name="Ba-Alawi W."/>
            <person name="Anthony Kamau A."/>
            <person name="Kamanda Ngugi D."/>
            <person name="Goker M."/>
            <person name="Klenk H.P."/>
            <person name="Bajic V."/>
            <person name="Stingl U."/>
        </authorList>
    </citation>
    <scope>NUCLEOTIDE SEQUENCE [LARGE SCALE GENOMIC DNA]</scope>
    <source>
        <strain evidence="2">SCGC-AAA261D19</strain>
    </source>
</reference>
<name>A0A133V858_9EURY</name>
<dbReference type="InterPro" id="IPR050256">
    <property type="entry name" value="Glycosyltransferase_2"/>
</dbReference>
<keyword evidence="3" id="KW-1185">Reference proteome</keyword>
<dbReference type="Pfam" id="PF00535">
    <property type="entry name" value="Glycos_transf_2"/>
    <property type="match status" value="1"/>
</dbReference>
<comment type="caution">
    <text evidence="2">The sequence shown here is derived from an EMBL/GenBank/DDBJ whole genome shotgun (WGS) entry which is preliminary data.</text>
</comment>
<accession>A0A133V858</accession>
<evidence type="ECO:0000313" key="3">
    <source>
        <dbReference type="Proteomes" id="UP000070400"/>
    </source>
</evidence>
<organism evidence="2 3">
    <name type="scientific">candidate division MSBL1 archaeon SCGC-AAA261D19</name>
    <dbReference type="NCBI Taxonomy" id="1698273"/>
    <lineage>
        <taxon>Archaea</taxon>
        <taxon>Methanobacteriati</taxon>
        <taxon>Methanobacteriota</taxon>
        <taxon>candidate division MSBL1</taxon>
    </lineage>
</organism>
<dbReference type="PANTHER" id="PTHR48090:SF7">
    <property type="entry name" value="RFBJ PROTEIN"/>
    <property type="match status" value="1"/>
</dbReference>
<proteinExistence type="predicted"/>
<dbReference type="EMBL" id="LHXX01000010">
    <property type="protein sequence ID" value="KXB02623.1"/>
    <property type="molecule type" value="Genomic_DNA"/>
</dbReference>
<dbReference type="InterPro" id="IPR029044">
    <property type="entry name" value="Nucleotide-diphossugar_trans"/>
</dbReference>
<dbReference type="InterPro" id="IPR001173">
    <property type="entry name" value="Glyco_trans_2-like"/>
</dbReference>
<feature type="domain" description="Glycosyltransferase 2-like" evidence="1">
    <location>
        <begin position="7"/>
        <end position="140"/>
    </location>
</feature>
<dbReference type="CDD" id="cd04179">
    <property type="entry name" value="DPM_DPG-synthase_like"/>
    <property type="match status" value="1"/>
</dbReference>
<protein>
    <recommendedName>
        <fullName evidence="1">Glycosyltransferase 2-like domain-containing protein</fullName>
    </recommendedName>
</protein>
<evidence type="ECO:0000313" key="2">
    <source>
        <dbReference type="EMBL" id="KXB02623.1"/>
    </source>
</evidence>
<dbReference type="Gene3D" id="3.90.550.10">
    <property type="entry name" value="Spore Coat Polysaccharide Biosynthesis Protein SpsA, Chain A"/>
    <property type="match status" value="1"/>
</dbReference>
<dbReference type="PANTHER" id="PTHR48090">
    <property type="entry name" value="UNDECAPRENYL-PHOSPHATE 4-DEOXY-4-FORMAMIDO-L-ARABINOSE TRANSFERASE-RELATED"/>
    <property type="match status" value="1"/>
</dbReference>
<dbReference type="SUPFAM" id="SSF53448">
    <property type="entry name" value="Nucleotide-diphospho-sugar transferases"/>
    <property type="match status" value="1"/>
</dbReference>
<dbReference type="Proteomes" id="UP000070400">
    <property type="component" value="Unassembled WGS sequence"/>
</dbReference>
<gene>
    <name evidence="2" type="ORF">AKJ43_01245</name>
</gene>
<sequence length="222" mass="24635">MKREVWIVMPAYNEESSIGGVIDGLHRQGFSQLIVVDDGSKDQTGRIARSKGAEVVAHDRNRGLGSALRTGFREARNKNAEIVVTFDSDGQHDPKAIPKLLDALKDANLVIGIRHRSKMPWNKRLGNSILDVITRLFGGPLTDSQSGFRALDRVALKNIRIRSDLYEVSSEILIQAREKNLKIKGVPIQGIFTEYSEASGTTIASGIRIFLNLFKQKVEGRI</sequence>
<dbReference type="AlphaFoldDB" id="A0A133V858"/>